<dbReference type="Proteomes" id="UP001465755">
    <property type="component" value="Unassembled WGS sequence"/>
</dbReference>
<accession>A0AAW1PVK5</accession>
<dbReference type="PANTHER" id="PTHR15157">
    <property type="entry name" value="UV RADIATION RESISTANCE-ASSOCIATED GENE PROTEIN"/>
    <property type="match status" value="1"/>
</dbReference>
<feature type="region of interest" description="Disordered" evidence="2">
    <location>
        <begin position="171"/>
        <end position="198"/>
    </location>
</feature>
<evidence type="ECO:0000256" key="1">
    <source>
        <dbReference type="ARBA" id="ARBA00023054"/>
    </source>
</evidence>
<sequence>MEEPGTSCQVCESLAGSLRCETCLSKSQLLEPWSRLHKAQRKRDELLARLEALLASKNRVQEQHAQKRQLQEERRKALLAKRAAQGKHSKAEREAKSLQLQHSRKAQQLATAKVQLDTWLSGSMGPSGRMHEGLRARTLQLCMLLDKQSQVTRTKVRALLEVFPISIPALRAPGQEPRPGAAGPLSQRQQVLGTGSPRTQQAPYVTVRGLRLPDTLNPVVENEAEAQKLGSALGYVVLLTRLLAHYLHAPLLHCLVYRGSTCHLAPLSTLHRPLKGGGRLFAEPWHASGLEAVLFVPANMPAPPPAPTPPGPAGVASTLQALGGHALARFSSLTRGGSVAVGSAVAAAVQQASLPSRPSQSLPTGLHSLARSLAALLAHAQGVVSGRLPSEWNPFACLAAICAQLVVDPRAERARAASSGHSMLLKSSILAGNPMQESLARAFMLDREDEDDMVDGWDLVQRPFGWGEAGDSTFSARTSPTASVLGTFQSLQSLHPSYAGLQDGERPPLLPPTPSQNDDIAHWERAMFTDATSRAAVAHAAAAAGSGMGGIVGGVGGIVGGLNERTWLAATNMLSSPLAPFRRSSSQH</sequence>
<dbReference type="EMBL" id="JALJOQ010000002">
    <property type="protein sequence ID" value="KAK9813820.1"/>
    <property type="molecule type" value="Genomic_DNA"/>
</dbReference>
<evidence type="ECO:0000256" key="2">
    <source>
        <dbReference type="SAM" id="MobiDB-lite"/>
    </source>
</evidence>
<dbReference type="GO" id="GO:0000149">
    <property type="term" value="F:SNARE binding"/>
    <property type="evidence" value="ECO:0007669"/>
    <property type="project" value="TreeGrafter"/>
</dbReference>
<name>A0AAW1PVK5_9CHLO</name>
<dbReference type="AlphaFoldDB" id="A0AAW1PVK5"/>
<comment type="caution">
    <text evidence="3">The sequence shown here is derived from an EMBL/GenBank/DDBJ whole genome shotgun (WGS) entry which is preliminary data.</text>
</comment>
<evidence type="ECO:0000313" key="4">
    <source>
        <dbReference type="Proteomes" id="UP001465755"/>
    </source>
</evidence>
<dbReference type="GO" id="GO:0000323">
    <property type="term" value="C:lytic vacuole"/>
    <property type="evidence" value="ECO:0007669"/>
    <property type="project" value="TreeGrafter"/>
</dbReference>
<gene>
    <name evidence="3" type="ORF">WJX73_000119</name>
</gene>
<keyword evidence="4" id="KW-1185">Reference proteome</keyword>
<feature type="compositionally biased region" description="Polar residues" evidence="2">
    <location>
        <begin position="186"/>
        <end position="198"/>
    </location>
</feature>
<reference evidence="3 4" key="1">
    <citation type="journal article" date="2024" name="Nat. Commun.">
        <title>Phylogenomics reveals the evolutionary origins of lichenization in chlorophyte algae.</title>
        <authorList>
            <person name="Puginier C."/>
            <person name="Libourel C."/>
            <person name="Otte J."/>
            <person name="Skaloud P."/>
            <person name="Haon M."/>
            <person name="Grisel S."/>
            <person name="Petersen M."/>
            <person name="Berrin J.G."/>
            <person name="Delaux P.M."/>
            <person name="Dal Grande F."/>
            <person name="Keller J."/>
        </authorList>
    </citation>
    <scope>NUCLEOTIDE SEQUENCE [LARGE SCALE GENOMIC DNA]</scope>
    <source>
        <strain evidence="3 4">SAG 2036</strain>
    </source>
</reference>
<feature type="region of interest" description="Disordered" evidence="2">
    <location>
        <begin position="83"/>
        <end position="104"/>
    </location>
</feature>
<protein>
    <submittedName>
        <fullName evidence="3">Uncharacterized protein</fullName>
    </submittedName>
</protein>
<keyword evidence="1" id="KW-0175">Coiled coil</keyword>
<dbReference type="GO" id="GO:0035493">
    <property type="term" value="P:SNARE complex assembly"/>
    <property type="evidence" value="ECO:0007669"/>
    <property type="project" value="TreeGrafter"/>
</dbReference>
<dbReference type="PANTHER" id="PTHR15157:SF5">
    <property type="entry name" value="UV RADIATION RESISTANCE-ASSOCIATED GENE PROTEIN"/>
    <property type="match status" value="1"/>
</dbReference>
<dbReference type="GO" id="GO:0005768">
    <property type="term" value="C:endosome"/>
    <property type="evidence" value="ECO:0007669"/>
    <property type="project" value="TreeGrafter"/>
</dbReference>
<evidence type="ECO:0000313" key="3">
    <source>
        <dbReference type="EMBL" id="KAK9813820.1"/>
    </source>
</evidence>
<proteinExistence type="predicted"/>
<organism evidence="3 4">
    <name type="scientific">Symbiochloris irregularis</name>
    <dbReference type="NCBI Taxonomy" id="706552"/>
    <lineage>
        <taxon>Eukaryota</taxon>
        <taxon>Viridiplantae</taxon>
        <taxon>Chlorophyta</taxon>
        <taxon>core chlorophytes</taxon>
        <taxon>Trebouxiophyceae</taxon>
        <taxon>Trebouxiales</taxon>
        <taxon>Trebouxiaceae</taxon>
        <taxon>Symbiochloris</taxon>
    </lineage>
</organism>